<dbReference type="FunFam" id="2.40.420.20:FF:000001">
    <property type="entry name" value="Efflux RND transporter periplasmic adaptor subunit"/>
    <property type="match status" value="1"/>
</dbReference>
<dbReference type="InterPro" id="IPR058626">
    <property type="entry name" value="MdtA-like_b-barrel"/>
</dbReference>
<dbReference type="GO" id="GO:0005886">
    <property type="term" value="C:plasma membrane"/>
    <property type="evidence" value="ECO:0007669"/>
    <property type="project" value="UniProtKB-SubCell"/>
</dbReference>
<dbReference type="SUPFAM" id="SSF111369">
    <property type="entry name" value="HlyD-like secretion proteins"/>
    <property type="match status" value="1"/>
</dbReference>
<dbReference type="AlphaFoldDB" id="A0A2S9I9E7"/>
<protein>
    <submittedName>
        <fullName evidence="8">Efflux transporter periplasmic adaptor subunit</fullName>
    </submittedName>
</protein>
<dbReference type="EMBL" id="PDET01000011">
    <property type="protein sequence ID" value="PRD14416.1"/>
    <property type="molecule type" value="Genomic_DNA"/>
</dbReference>
<evidence type="ECO:0000259" key="7">
    <source>
        <dbReference type="Pfam" id="PF25967"/>
    </source>
</evidence>
<feature type="chain" id="PRO_5015755528" evidence="3">
    <location>
        <begin position="21"/>
        <end position="387"/>
    </location>
</feature>
<comment type="caution">
    <text evidence="8">The sequence shown here is derived from an EMBL/GenBank/DDBJ whole genome shotgun (WGS) entry which is preliminary data.</text>
</comment>
<dbReference type="InterPro" id="IPR058624">
    <property type="entry name" value="MdtA-like_HH"/>
</dbReference>
<feature type="domain" description="Multidrug resistance protein MdtA-like beta-barrel" evidence="6">
    <location>
        <begin position="211"/>
        <end position="300"/>
    </location>
</feature>
<evidence type="ECO:0000256" key="1">
    <source>
        <dbReference type="ARBA" id="ARBA00004519"/>
    </source>
</evidence>
<evidence type="ECO:0000313" key="9">
    <source>
        <dbReference type="Proteomes" id="UP000239181"/>
    </source>
</evidence>
<dbReference type="Gene3D" id="2.40.30.170">
    <property type="match status" value="1"/>
</dbReference>
<feature type="signal peptide" evidence="3">
    <location>
        <begin position="1"/>
        <end position="20"/>
    </location>
</feature>
<evidence type="ECO:0000259" key="6">
    <source>
        <dbReference type="Pfam" id="PF25944"/>
    </source>
</evidence>
<dbReference type="NCBIfam" id="TIGR01730">
    <property type="entry name" value="RND_mfp"/>
    <property type="match status" value="1"/>
</dbReference>
<dbReference type="GO" id="GO:0046677">
    <property type="term" value="P:response to antibiotic"/>
    <property type="evidence" value="ECO:0007669"/>
    <property type="project" value="TreeGrafter"/>
</dbReference>
<organism evidence="8 9">
    <name type="scientific">Pantoea coffeiphila</name>
    <dbReference type="NCBI Taxonomy" id="1465635"/>
    <lineage>
        <taxon>Bacteria</taxon>
        <taxon>Pseudomonadati</taxon>
        <taxon>Pseudomonadota</taxon>
        <taxon>Gammaproteobacteria</taxon>
        <taxon>Enterobacterales</taxon>
        <taxon>Erwiniaceae</taxon>
        <taxon>Pantoea</taxon>
    </lineage>
</organism>
<comment type="similarity">
    <text evidence="2">Belongs to the membrane fusion protein (MFP) (TC 8.A.1) family.</text>
</comment>
<feature type="domain" description="Multidrug resistance protein MdtA-like barrel-sandwich hybrid" evidence="5">
    <location>
        <begin position="64"/>
        <end position="207"/>
    </location>
</feature>
<dbReference type="InterPro" id="IPR006143">
    <property type="entry name" value="RND_pump_MFP"/>
</dbReference>
<dbReference type="Gene3D" id="1.10.287.470">
    <property type="entry name" value="Helix hairpin bin"/>
    <property type="match status" value="1"/>
</dbReference>
<accession>A0A2S9I9E7</accession>
<comment type="subcellular location">
    <subcellularLocation>
        <location evidence="1">Cell inner membrane</location>
        <topology evidence="1">Lipid-anchor</topology>
    </subcellularLocation>
</comment>
<evidence type="ECO:0000259" key="4">
    <source>
        <dbReference type="Pfam" id="PF25876"/>
    </source>
</evidence>
<feature type="domain" description="Multidrug resistance protein MdtA-like C-terminal permuted SH3" evidence="7">
    <location>
        <begin position="306"/>
        <end position="366"/>
    </location>
</feature>
<dbReference type="RefSeq" id="WP_105593779.1">
    <property type="nucleotide sequence ID" value="NZ_PDET01000011.1"/>
</dbReference>
<keyword evidence="9" id="KW-1185">Reference proteome</keyword>
<feature type="domain" description="Multidrug resistance protein MdtA-like alpha-helical hairpin" evidence="4">
    <location>
        <begin position="109"/>
        <end position="172"/>
    </location>
</feature>
<name>A0A2S9I9E7_9GAMM</name>
<dbReference type="Pfam" id="PF25967">
    <property type="entry name" value="RND-MFP_C"/>
    <property type="match status" value="1"/>
</dbReference>
<dbReference type="Gene3D" id="2.40.50.100">
    <property type="match status" value="1"/>
</dbReference>
<dbReference type="Pfam" id="PF25876">
    <property type="entry name" value="HH_MFP_RND"/>
    <property type="match status" value="1"/>
</dbReference>
<proteinExistence type="inferred from homology"/>
<evidence type="ECO:0000313" key="8">
    <source>
        <dbReference type="EMBL" id="PRD14416.1"/>
    </source>
</evidence>
<sequence length="387" mass="41138">MPIKVAIKPLALLCALFALNLTGCDDSSVNSTQSTVVPEVQVTTLAAQSLPVTAELPGRILAYRIAEVRPQVSGIILQRLFTEGSDVVTGQPLYQIDAAPLRAEFDRTVAALAQTRANAQLAQATLARYRTLIGAQYVSRQDFDQAEATAAQARAAAEAARAAEETARINLGRTTITSPLNGRIGRSSVTEGALVQDQQSDVLATVQQLDPLYLDVTQSSQEFLRLQQELASGRLQRQPGSVPVSVVLSDGSLYPHPGTLAFSDLNVDQTTGAITLRAIVPNPDRQLLPGMFVRARINLGSDPQGLTVPQQVVSRTPRGEATALVVDQDNRVEVRHITVSTASSDRWVVTSGLKPGERAIVSGLQRAQPGMKVSPVDIAATPTGGAN</sequence>
<dbReference type="PANTHER" id="PTHR30158:SF3">
    <property type="entry name" value="MULTIDRUG EFFLUX PUMP SUBUNIT ACRA-RELATED"/>
    <property type="match status" value="1"/>
</dbReference>
<dbReference type="OrthoDB" id="9800613at2"/>
<dbReference type="Gene3D" id="2.40.420.20">
    <property type="match status" value="1"/>
</dbReference>
<gene>
    <name evidence="8" type="ORF">CQW29_16295</name>
</gene>
<dbReference type="Pfam" id="PF25944">
    <property type="entry name" value="Beta-barrel_RND"/>
    <property type="match status" value="1"/>
</dbReference>
<dbReference type="InterPro" id="IPR058627">
    <property type="entry name" value="MdtA-like_C"/>
</dbReference>
<reference evidence="8 9" key="1">
    <citation type="submission" date="2017-10" db="EMBL/GenBank/DDBJ databases">
        <title>Draft genome of two endophytic bacteria isolated from 'guarana' Paullinia cupana (Mart.) Ducke.</title>
        <authorList>
            <person name="Siqueira K.A."/>
            <person name="Liotti R.G."/>
            <person name="Mendes T.A."/>
            <person name="Soares M.A."/>
        </authorList>
    </citation>
    <scope>NUCLEOTIDE SEQUENCE [LARGE SCALE GENOMIC DNA]</scope>
    <source>
        <strain evidence="8 9">342</strain>
    </source>
</reference>
<dbReference type="Pfam" id="PF25917">
    <property type="entry name" value="BSH_RND"/>
    <property type="match status" value="1"/>
</dbReference>
<dbReference type="GO" id="GO:0022857">
    <property type="term" value="F:transmembrane transporter activity"/>
    <property type="evidence" value="ECO:0007669"/>
    <property type="project" value="InterPro"/>
</dbReference>
<evidence type="ECO:0000259" key="5">
    <source>
        <dbReference type="Pfam" id="PF25917"/>
    </source>
</evidence>
<keyword evidence="3" id="KW-0732">Signal</keyword>
<dbReference type="InterPro" id="IPR058625">
    <property type="entry name" value="MdtA-like_BSH"/>
</dbReference>
<dbReference type="Proteomes" id="UP000239181">
    <property type="component" value="Unassembled WGS sequence"/>
</dbReference>
<evidence type="ECO:0000256" key="2">
    <source>
        <dbReference type="ARBA" id="ARBA00009477"/>
    </source>
</evidence>
<dbReference type="PANTHER" id="PTHR30158">
    <property type="entry name" value="ACRA/E-RELATED COMPONENT OF DRUG EFFLUX TRANSPORTER"/>
    <property type="match status" value="1"/>
</dbReference>
<evidence type="ECO:0000256" key="3">
    <source>
        <dbReference type="SAM" id="SignalP"/>
    </source>
</evidence>